<reference evidence="10 11" key="1">
    <citation type="journal article" date="2019" name="Int. J. Syst. Evol. Microbiol.">
        <title>The Global Catalogue of Microorganisms (GCM) 10K type strain sequencing project: providing services to taxonomists for standard genome sequencing and annotation.</title>
        <authorList>
            <consortium name="The Broad Institute Genomics Platform"/>
            <consortium name="The Broad Institute Genome Sequencing Center for Infectious Disease"/>
            <person name="Wu L."/>
            <person name="Ma J."/>
        </authorList>
    </citation>
    <scope>NUCLEOTIDE SEQUENCE [LARGE SCALE GENOMIC DNA]</scope>
    <source>
        <strain evidence="10 11">JCM 16009</strain>
    </source>
</reference>
<dbReference type="InterPro" id="IPR050297">
    <property type="entry name" value="LipidA_mod_glycosyltrf_83"/>
</dbReference>
<evidence type="ECO:0000313" key="11">
    <source>
        <dbReference type="Proteomes" id="UP001500449"/>
    </source>
</evidence>
<dbReference type="PANTHER" id="PTHR33908">
    <property type="entry name" value="MANNOSYLTRANSFERASE YKCB-RELATED"/>
    <property type="match status" value="1"/>
</dbReference>
<feature type="transmembrane region" description="Helical" evidence="8">
    <location>
        <begin position="23"/>
        <end position="47"/>
    </location>
</feature>
<name>A0ABN2ND40_9PSEU</name>
<keyword evidence="7 8" id="KW-0472">Membrane</keyword>
<evidence type="ECO:0000256" key="3">
    <source>
        <dbReference type="ARBA" id="ARBA00022676"/>
    </source>
</evidence>
<feature type="transmembrane region" description="Helical" evidence="8">
    <location>
        <begin position="337"/>
        <end position="354"/>
    </location>
</feature>
<dbReference type="RefSeq" id="WP_344420712.1">
    <property type="nucleotide sequence ID" value="NZ_BAAAQK010000018.1"/>
</dbReference>
<keyword evidence="5 8" id="KW-0812">Transmembrane</keyword>
<evidence type="ECO:0000256" key="6">
    <source>
        <dbReference type="ARBA" id="ARBA00022989"/>
    </source>
</evidence>
<dbReference type="Pfam" id="PF13231">
    <property type="entry name" value="PMT_2"/>
    <property type="match status" value="1"/>
</dbReference>
<evidence type="ECO:0000256" key="1">
    <source>
        <dbReference type="ARBA" id="ARBA00004651"/>
    </source>
</evidence>
<feature type="transmembrane region" description="Helical" evidence="8">
    <location>
        <begin position="204"/>
        <end position="220"/>
    </location>
</feature>
<keyword evidence="6 8" id="KW-1133">Transmembrane helix</keyword>
<dbReference type="PANTHER" id="PTHR33908:SF11">
    <property type="entry name" value="MEMBRANE PROTEIN"/>
    <property type="match status" value="1"/>
</dbReference>
<organism evidence="10 11">
    <name type="scientific">Pseudonocardia ailaonensis</name>
    <dbReference type="NCBI Taxonomy" id="367279"/>
    <lineage>
        <taxon>Bacteria</taxon>
        <taxon>Bacillati</taxon>
        <taxon>Actinomycetota</taxon>
        <taxon>Actinomycetes</taxon>
        <taxon>Pseudonocardiales</taxon>
        <taxon>Pseudonocardiaceae</taxon>
        <taxon>Pseudonocardia</taxon>
    </lineage>
</organism>
<keyword evidence="2" id="KW-1003">Cell membrane</keyword>
<feature type="domain" description="Glycosyltransferase RgtA/B/C/D-like" evidence="9">
    <location>
        <begin position="99"/>
        <end position="246"/>
    </location>
</feature>
<gene>
    <name evidence="10" type="ORF">GCM10009836_46190</name>
</gene>
<keyword evidence="4" id="KW-0808">Transferase</keyword>
<sequence length="534" mass="55997">MTAVLERPATRHSAPPRPVRARAVFAAAAALYLALGTVLVFGFDSIMEDALSRVSAASSVWSAVDPKLAAVGFVWTPLPALLMVPFTVLRPLWPALVSTGFAAVVISALSMAGAVAAVHGILADLRVRGTARWLVTALFALQPLILVYATNGMTEALLMLCLLVSARRLLRWLRAGEGTGRRAHDLVVAGIALGVGYLARYEAIVAAAAVTLLVVAVTWWRTRDRNAVLVDALLAGLPAAAAFVIWALLSWLTVGSPFEQFTSAYGNAALTGASRSGSLGDVAAQVLLLAPLALPLLVAACWRRPLAALAPVAVFGSVLVFEWLLRAAGDLFGFLRYQIMVIPLLAVVLALLLAEARPRRGLRTAGAALLAIVAFGGAAVTSGLLVLNGTTLASQEYLRIRPVVDSVLDRPTIAGANGMWAGDRALAARIDALDLPPGSVLADSGSAFAVLAASAHPQAFLITSDTGFDAALADPPAHGIRYVLRNEQGGIDAVRTTWPNLASTGWAQEIASIPAATPWSYSWTLWQVTPQTGR</sequence>
<dbReference type="EMBL" id="BAAAQK010000018">
    <property type="protein sequence ID" value="GAA1860805.1"/>
    <property type="molecule type" value="Genomic_DNA"/>
</dbReference>
<comment type="caution">
    <text evidence="10">The sequence shown here is derived from an EMBL/GenBank/DDBJ whole genome shotgun (WGS) entry which is preliminary data.</text>
</comment>
<evidence type="ECO:0000256" key="7">
    <source>
        <dbReference type="ARBA" id="ARBA00023136"/>
    </source>
</evidence>
<evidence type="ECO:0000256" key="4">
    <source>
        <dbReference type="ARBA" id="ARBA00022679"/>
    </source>
</evidence>
<evidence type="ECO:0000256" key="5">
    <source>
        <dbReference type="ARBA" id="ARBA00022692"/>
    </source>
</evidence>
<proteinExistence type="predicted"/>
<evidence type="ECO:0000256" key="8">
    <source>
        <dbReference type="SAM" id="Phobius"/>
    </source>
</evidence>
<comment type="subcellular location">
    <subcellularLocation>
        <location evidence="1">Cell membrane</location>
        <topology evidence="1">Multi-pass membrane protein</topology>
    </subcellularLocation>
</comment>
<feature type="transmembrane region" description="Helical" evidence="8">
    <location>
        <begin position="154"/>
        <end position="170"/>
    </location>
</feature>
<accession>A0ABN2ND40</accession>
<evidence type="ECO:0000256" key="2">
    <source>
        <dbReference type="ARBA" id="ARBA00022475"/>
    </source>
</evidence>
<feature type="transmembrane region" description="Helical" evidence="8">
    <location>
        <begin position="232"/>
        <end position="252"/>
    </location>
</feature>
<evidence type="ECO:0000259" key="9">
    <source>
        <dbReference type="Pfam" id="PF13231"/>
    </source>
</evidence>
<feature type="transmembrane region" description="Helical" evidence="8">
    <location>
        <begin position="95"/>
        <end position="118"/>
    </location>
</feature>
<dbReference type="Proteomes" id="UP001500449">
    <property type="component" value="Unassembled WGS sequence"/>
</dbReference>
<evidence type="ECO:0000313" key="10">
    <source>
        <dbReference type="EMBL" id="GAA1860805.1"/>
    </source>
</evidence>
<feature type="transmembrane region" description="Helical" evidence="8">
    <location>
        <begin position="306"/>
        <end position="325"/>
    </location>
</feature>
<feature type="transmembrane region" description="Helical" evidence="8">
    <location>
        <begin position="282"/>
        <end position="299"/>
    </location>
</feature>
<feature type="transmembrane region" description="Helical" evidence="8">
    <location>
        <begin position="366"/>
        <end position="387"/>
    </location>
</feature>
<keyword evidence="11" id="KW-1185">Reference proteome</keyword>
<dbReference type="InterPro" id="IPR038731">
    <property type="entry name" value="RgtA/B/C-like"/>
</dbReference>
<keyword evidence="3" id="KW-0328">Glycosyltransferase</keyword>
<protein>
    <submittedName>
        <fullName evidence="10">Glycosyltransferase family 39 protein</fullName>
    </submittedName>
</protein>